<dbReference type="InParanoid" id="A0A163KJB4"/>
<sequence>MDIGNLDSVFKSKTNDKSSSPAAMKEATGDYDDPQVGQDNEDKPSVTSVASAAVAYAAAAITPTTPVTTPPK</sequence>
<evidence type="ECO:0000256" key="1">
    <source>
        <dbReference type="SAM" id="MobiDB-lite"/>
    </source>
</evidence>
<gene>
    <name evidence="2" type="primary">ABSGL_14156.1 scaffold 14385</name>
</gene>
<keyword evidence="3" id="KW-1185">Reference proteome</keyword>
<dbReference type="EMBL" id="LT554895">
    <property type="protein sequence ID" value="SAM08493.1"/>
    <property type="molecule type" value="Genomic_DNA"/>
</dbReference>
<reference evidence="2" key="1">
    <citation type="submission" date="2016-04" db="EMBL/GenBank/DDBJ databases">
        <authorList>
            <person name="Evans L.H."/>
            <person name="Alamgir A."/>
            <person name="Owens N."/>
            <person name="Weber N.D."/>
            <person name="Virtaneva K."/>
            <person name="Barbian K."/>
            <person name="Babar A."/>
            <person name="Rosenke K."/>
        </authorList>
    </citation>
    <scope>NUCLEOTIDE SEQUENCE [LARGE SCALE GENOMIC DNA]</scope>
    <source>
        <strain evidence="2">CBS 101.48</strain>
    </source>
</reference>
<dbReference type="Proteomes" id="UP000078561">
    <property type="component" value="Unassembled WGS sequence"/>
</dbReference>
<evidence type="ECO:0000313" key="2">
    <source>
        <dbReference type="EMBL" id="SAM08493.1"/>
    </source>
</evidence>
<name>A0A163KJB4_ABSGL</name>
<accession>A0A163KJB4</accession>
<protein>
    <submittedName>
        <fullName evidence="2">Uncharacterized protein</fullName>
    </submittedName>
</protein>
<feature type="region of interest" description="Disordered" evidence="1">
    <location>
        <begin position="1"/>
        <end position="48"/>
    </location>
</feature>
<proteinExistence type="predicted"/>
<evidence type="ECO:0000313" key="3">
    <source>
        <dbReference type="Proteomes" id="UP000078561"/>
    </source>
</evidence>
<dbReference type="AlphaFoldDB" id="A0A163KJB4"/>
<organism evidence="2">
    <name type="scientific">Absidia glauca</name>
    <name type="common">Pin mould</name>
    <dbReference type="NCBI Taxonomy" id="4829"/>
    <lineage>
        <taxon>Eukaryota</taxon>
        <taxon>Fungi</taxon>
        <taxon>Fungi incertae sedis</taxon>
        <taxon>Mucoromycota</taxon>
        <taxon>Mucoromycotina</taxon>
        <taxon>Mucoromycetes</taxon>
        <taxon>Mucorales</taxon>
        <taxon>Cunninghamellaceae</taxon>
        <taxon>Absidia</taxon>
    </lineage>
</organism>